<dbReference type="PROSITE" id="PS50994">
    <property type="entry name" value="INTEGRASE"/>
    <property type="match status" value="1"/>
</dbReference>
<dbReference type="GO" id="GO:0003676">
    <property type="term" value="F:nucleic acid binding"/>
    <property type="evidence" value="ECO:0007669"/>
    <property type="project" value="InterPro"/>
</dbReference>
<dbReference type="EMBL" id="JACGWJ010000026">
    <property type="protein sequence ID" value="KAL0312146.1"/>
    <property type="molecule type" value="Genomic_DNA"/>
</dbReference>
<protein>
    <recommendedName>
        <fullName evidence="2">Integrase catalytic domain-containing protein</fullName>
    </recommendedName>
</protein>
<proteinExistence type="predicted"/>
<dbReference type="GO" id="GO:0015074">
    <property type="term" value="P:DNA integration"/>
    <property type="evidence" value="ECO:0007669"/>
    <property type="project" value="InterPro"/>
</dbReference>
<dbReference type="InterPro" id="IPR012337">
    <property type="entry name" value="RNaseH-like_sf"/>
</dbReference>
<dbReference type="AlphaFoldDB" id="A0AAW2L2D4"/>
<evidence type="ECO:0000259" key="2">
    <source>
        <dbReference type="PROSITE" id="PS50994"/>
    </source>
</evidence>
<reference evidence="3" key="2">
    <citation type="journal article" date="2024" name="Plant">
        <title>Genomic evolution and insights into agronomic trait innovations of Sesamum species.</title>
        <authorList>
            <person name="Miao H."/>
            <person name="Wang L."/>
            <person name="Qu L."/>
            <person name="Liu H."/>
            <person name="Sun Y."/>
            <person name="Le M."/>
            <person name="Wang Q."/>
            <person name="Wei S."/>
            <person name="Zheng Y."/>
            <person name="Lin W."/>
            <person name="Duan Y."/>
            <person name="Cao H."/>
            <person name="Xiong S."/>
            <person name="Wang X."/>
            <person name="Wei L."/>
            <person name="Li C."/>
            <person name="Ma Q."/>
            <person name="Ju M."/>
            <person name="Zhao R."/>
            <person name="Li G."/>
            <person name="Mu C."/>
            <person name="Tian Q."/>
            <person name="Mei H."/>
            <person name="Zhang T."/>
            <person name="Gao T."/>
            <person name="Zhang H."/>
        </authorList>
    </citation>
    <scope>NUCLEOTIDE SEQUENCE</scope>
    <source>
        <strain evidence="3">G02</strain>
    </source>
</reference>
<dbReference type="PANTHER" id="PTHR47266">
    <property type="entry name" value="ENDONUCLEASE-RELATED"/>
    <property type="match status" value="1"/>
</dbReference>
<reference evidence="3" key="1">
    <citation type="submission" date="2020-06" db="EMBL/GenBank/DDBJ databases">
        <authorList>
            <person name="Li T."/>
            <person name="Hu X."/>
            <person name="Zhang T."/>
            <person name="Song X."/>
            <person name="Zhang H."/>
            <person name="Dai N."/>
            <person name="Sheng W."/>
            <person name="Hou X."/>
            <person name="Wei L."/>
        </authorList>
    </citation>
    <scope>NUCLEOTIDE SEQUENCE</scope>
    <source>
        <strain evidence="3">G02</strain>
        <tissue evidence="3">Leaf</tissue>
    </source>
</reference>
<dbReference type="InterPro" id="IPR041588">
    <property type="entry name" value="Integrase_H2C2"/>
</dbReference>
<accession>A0AAW2L2D4</accession>
<sequence>MRMAHETGAKHLLVYSDSQLVVKQVEGTYEERGKYDPIPTTNRGLKDQVSSLLNHSNLEKKTPRQIPSQNLQVALRIAEQDTSPYTTSLRPGPPRSPAHSHRGRLENSYNQMDRRMITLGESMGSCQAQDTSHPFPNVGACPLQEVLYTPSVQMFVHGGKDSHSTGIHSGCYGAHVGTRILANKALRAGYFWPTIKQDAIRLVSKCERCQKHSSLIHQPAEPLTTMLSPCLFMQWGIDIVRHFPLAAGQRKFLLVAIDYFTKWVQEEPLTRITEREVMKFI</sequence>
<dbReference type="InterPro" id="IPR001584">
    <property type="entry name" value="Integrase_cat-core"/>
</dbReference>
<evidence type="ECO:0000256" key="1">
    <source>
        <dbReference type="SAM" id="MobiDB-lite"/>
    </source>
</evidence>
<organism evidence="3">
    <name type="scientific">Sesamum radiatum</name>
    <name type="common">Black benniseed</name>
    <dbReference type="NCBI Taxonomy" id="300843"/>
    <lineage>
        <taxon>Eukaryota</taxon>
        <taxon>Viridiplantae</taxon>
        <taxon>Streptophyta</taxon>
        <taxon>Embryophyta</taxon>
        <taxon>Tracheophyta</taxon>
        <taxon>Spermatophyta</taxon>
        <taxon>Magnoliopsida</taxon>
        <taxon>eudicotyledons</taxon>
        <taxon>Gunneridae</taxon>
        <taxon>Pentapetalae</taxon>
        <taxon>asterids</taxon>
        <taxon>lamiids</taxon>
        <taxon>Lamiales</taxon>
        <taxon>Pedaliaceae</taxon>
        <taxon>Sesamum</taxon>
    </lineage>
</organism>
<dbReference type="Gene3D" id="1.10.340.70">
    <property type="match status" value="1"/>
</dbReference>
<feature type="region of interest" description="Disordered" evidence="1">
    <location>
        <begin position="81"/>
        <end position="104"/>
    </location>
</feature>
<feature type="domain" description="Integrase catalytic" evidence="2">
    <location>
        <begin position="225"/>
        <end position="281"/>
    </location>
</feature>
<dbReference type="Gene3D" id="3.30.420.10">
    <property type="entry name" value="Ribonuclease H-like superfamily/Ribonuclease H"/>
    <property type="match status" value="1"/>
</dbReference>
<gene>
    <name evidence="3" type="ORF">Sradi_5613900</name>
</gene>
<dbReference type="InterPro" id="IPR052160">
    <property type="entry name" value="Gypsy_RT_Integrase-like"/>
</dbReference>
<evidence type="ECO:0000313" key="3">
    <source>
        <dbReference type="EMBL" id="KAL0312146.1"/>
    </source>
</evidence>
<dbReference type="Pfam" id="PF17921">
    <property type="entry name" value="Integrase_H2C2"/>
    <property type="match status" value="1"/>
</dbReference>
<comment type="caution">
    <text evidence="3">The sequence shown here is derived from an EMBL/GenBank/DDBJ whole genome shotgun (WGS) entry which is preliminary data.</text>
</comment>
<dbReference type="InterPro" id="IPR036397">
    <property type="entry name" value="RNaseH_sf"/>
</dbReference>
<name>A0AAW2L2D4_SESRA</name>
<dbReference type="SUPFAM" id="SSF53098">
    <property type="entry name" value="Ribonuclease H-like"/>
    <property type="match status" value="1"/>
</dbReference>